<evidence type="ECO:0000313" key="1">
    <source>
        <dbReference type="EMBL" id="KAG2088378.1"/>
    </source>
</evidence>
<keyword evidence="2" id="KW-1185">Reference proteome</keyword>
<gene>
    <name evidence="1" type="ORF">F5147DRAFT_587704</name>
</gene>
<dbReference type="GeneID" id="64694287"/>
<sequence>LTLGTKRQNFGRMSSYRGEVTAGYPDFPEGSAAACKEASGPVDLNAPDIIYTAEDDKAINQFHRDISKS</sequence>
<name>A0A9P7EU25_9AGAM</name>
<feature type="non-terminal residue" evidence="1">
    <location>
        <position position="1"/>
    </location>
</feature>
<organism evidence="1 2">
    <name type="scientific">Suillus discolor</name>
    <dbReference type="NCBI Taxonomy" id="1912936"/>
    <lineage>
        <taxon>Eukaryota</taxon>
        <taxon>Fungi</taxon>
        <taxon>Dikarya</taxon>
        <taxon>Basidiomycota</taxon>
        <taxon>Agaricomycotina</taxon>
        <taxon>Agaricomycetes</taxon>
        <taxon>Agaricomycetidae</taxon>
        <taxon>Boletales</taxon>
        <taxon>Suillineae</taxon>
        <taxon>Suillaceae</taxon>
        <taxon>Suillus</taxon>
    </lineage>
</organism>
<dbReference type="EMBL" id="JABBWM010000122">
    <property type="protein sequence ID" value="KAG2088378.1"/>
    <property type="molecule type" value="Genomic_DNA"/>
</dbReference>
<evidence type="ECO:0000313" key="2">
    <source>
        <dbReference type="Proteomes" id="UP000823399"/>
    </source>
</evidence>
<reference evidence="1" key="1">
    <citation type="journal article" date="2020" name="New Phytol.">
        <title>Comparative genomics reveals dynamic genome evolution in host specialist ectomycorrhizal fungi.</title>
        <authorList>
            <person name="Lofgren L.A."/>
            <person name="Nguyen N.H."/>
            <person name="Vilgalys R."/>
            <person name="Ruytinx J."/>
            <person name="Liao H.L."/>
            <person name="Branco S."/>
            <person name="Kuo A."/>
            <person name="LaButti K."/>
            <person name="Lipzen A."/>
            <person name="Andreopoulos W."/>
            <person name="Pangilinan J."/>
            <person name="Riley R."/>
            <person name="Hundley H."/>
            <person name="Na H."/>
            <person name="Barry K."/>
            <person name="Grigoriev I.V."/>
            <person name="Stajich J.E."/>
            <person name="Kennedy P.G."/>
        </authorList>
    </citation>
    <scope>NUCLEOTIDE SEQUENCE</scope>
    <source>
        <strain evidence="1">FC423</strain>
    </source>
</reference>
<dbReference type="RefSeq" id="XP_041285514.1">
    <property type="nucleotide sequence ID" value="XM_041432028.1"/>
</dbReference>
<protein>
    <submittedName>
        <fullName evidence="1">Uncharacterized protein</fullName>
    </submittedName>
</protein>
<accession>A0A9P7EU25</accession>
<dbReference type="OrthoDB" id="269227at2759"/>
<dbReference type="AlphaFoldDB" id="A0A9P7EU25"/>
<comment type="caution">
    <text evidence="1">The sequence shown here is derived from an EMBL/GenBank/DDBJ whole genome shotgun (WGS) entry which is preliminary data.</text>
</comment>
<proteinExistence type="predicted"/>
<dbReference type="Proteomes" id="UP000823399">
    <property type="component" value="Unassembled WGS sequence"/>
</dbReference>